<dbReference type="SUPFAM" id="SSF53850">
    <property type="entry name" value="Periplasmic binding protein-like II"/>
    <property type="match status" value="1"/>
</dbReference>
<dbReference type="EMBL" id="JAMDLW010000003">
    <property type="protein sequence ID" value="MCY9518932.1"/>
    <property type="molecule type" value="Genomic_DNA"/>
</dbReference>
<reference evidence="3 4" key="1">
    <citation type="submission" date="2022-05" db="EMBL/GenBank/DDBJ databases">
        <title>Genome Sequencing of Bee-Associated Microbes.</title>
        <authorList>
            <person name="Dunlap C."/>
        </authorList>
    </citation>
    <scope>NUCLEOTIDE SEQUENCE [LARGE SCALE GENOMIC DNA]</scope>
    <source>
        <strain evidence="3 4">NRRL NRS-1438</strain>
    </source>
</reference>
<dbReference type="PROSITE" id="PS51257">
    <property type="entry name" value="PROKAR_LIPOPROTEIN"/>
    <property type="match status" value="1"/>
</dbReference>
<evidence type="ECO:0000313" key="3">
    <source>
        <dbReference type="EMBL" id="MCY9518932.1"/>
    </source>
</evidence>
<keyword evidence="1" id="KW-0732">Signal</keyword>
<feature type="chain" id="PRO_5046664161" evidence="1">
    <location>
        <begin position="24"/>
        <end position="496"/>
    </location>
</feature>
<evidence type="ECO:0000259" key="2">
    <source>
        <dbReference type="Pfam" id="PF12010"/>
    </source>
</evidence>
<feature type="domain" description="DUF3502" evidence="2">
    <location>
        <begin position="425"/>
        <end position="493"/>
    </location>
</feature>
<name>A0ABT4DNJ3_9BACL</name>
<dbReference type="PANTHER" id="PTHR43649">
    <property type="entry name" value="ARABINOSE-BINDING PROTEIN-RELATED"/>
    <property type="match status" value="1"/>
</dbReference>
<feature type="signal peptide" evidence="1">
    <location>
        <begin position="1"/>
        <end position="23"/>
    </location>
</feature>
<dbReference type="InterPro" id="IPR006059">
    <property type="entry name" value="SBP"/>
</dbReference>
<dbReference type="PANTHER" id="PTHR43649:SF17">
    <property type="entry name" value="ABC TRANSPORTER SOLUTE BINDING PROTEIN-SUGAR TRANSPORT"/>
    <property type="match status" value="1"/>
</dbReference>
<dbReference type="Proteomes" id="UP001207626">
    <property type="component" value="Unassembled WGS sequence"/>
</dbReference>
<organism evidence="3 4">
    <name type="scientific">Paenibacillus apiarius</name>
    <dbReference type="NCBI Taxonomy" id="46240"/>
    <lineage>
        <taxon>Bacteria</taxon>
        <taxon>Bacillati</taxon>
        <taxon>Bacillota</taxon>
        <taxon>Bacilli</taxon>
        <taxon>Bacillales</taxon>
        <taxon>Paenibacillaceae</taxon>
        <taxon>Paenibacillus</taxon>
    </lineage>
</organism>
<sequence>MAKAKKMLLMTFCLMLVASLALAGCGSSKKEEAAGGTGEAAKNEKPVELIWYTIGTPQKDVDKVMEKVNEYTADKIGVTVKMKMFDWGDYNQKMGVIAASGEPYDIAFTCSWAFDYVANAKKGAFYELDDLLEKYGQDIKKNVHPSFLEGAKIDGKTYAIPVNKELPAQKVFRFNKQYVDKYNLDINSVKTLDDLEPLLAKVKEGEPGLYPISADKQFKFGVPYDLVSENLPLGVALTDTTDLKLVNVLEQPDMMKSFEQMHEYYKKGYLKKDAATAQNGDEMKTGKWLVDMPDTQPFADNLWSQTLGYDVVSTPYTEPYVYNWSVMGSMHGISANSQYPEKAMQFLNLLNSDRYLRNLINNGIEGVHYKRIDDETIEYLPAKTEGYDMPSFTLGNFFILDKLPTDPKDKWEQFAEFNNSAKNAPLLGFHFNPDNVKTEVAALQNVKEEFYASLYTGTVDPKVYVPKAIEKFKQAGLDKVQAEMQKQLDEWKASKK</sequence>
<evidence type="ECO:0000256" key="1">
    <source>
        <dbReference type="SAM" id="SignalP"/>
    </source>
</evidence>
<evidence type="ECO:0000313" key="4">
    <source>
        <dbReference type="Proteomes" id="UP001207626"/>
    </source>
</evidence>
<dbReference type="Gene3D" id="3.40.190.10">
    <property type="entry name" value="Periplasmic binding protein-like II"/>
    <property type="match status" value="1"/>
</dbReference>
<gene>
    <name evidence="3" type="ORF">M5X09_04460</name>
</gene>
<keyword evidence="4" id="KW-1185">Reference proteome</keyword>
<comment type="caution">
    <text evidence="3">The sequence shown here is derived from an EMBL/GenBank/DDBJ whole genome shotgun (WGS) entry which is preliminary data.</text>
</comment>
<dbReference type="Pfam" id="PF13416">
    <property type="entry name" value="SBP_bac_8"/>
    <property type="match status" value="1"/>
</dbReference>
<dbReference type="Pfam" id="PF12010">
    <property type="entry name" value="DUF3502"/>
    <property type="match status" value="1"/>
</dbReference>
<proteinExistence type="predicted"/>
<dbReference type="InterPro" id="IPR050490">
    <property type="entry name" value="Bact_solute-bd_prot1"/>
</dbReference>
<dbReference type="RefSeq" id="WP_087433906.1">
    <property type="nucleotide sequence ID" value="NZ_JAMDLV010000033.1"/>
</dbReference>
<accession>A0ABT4DNJ3</accession>
<dbReference type="InterPro" id="IPR022627">
    <property type="entry name" value="DUF3502"/>
</dbReference>
<protein>
    <submittedName>
        <fullName evidence="3">ABC transporter substrate-binding protein</fullName>
    </submittedName>
</protein>